<dbReference type="Proteomes" id="UP000238701">
    <property type="component" value="Unassembled WGS sequence"/>
</dbReference>
<reference evidence="2" key="1">
    <citation type="submission" date="2018-02" db="EMBL/GenBank/DDBJ databases">
        <authorList>
            <person name="Hausmann B."/>
        </authorList>
    </citation>
    <scope>NUCLEOTIDE SEQUENCE [LARGE SCALE GENOMIC DNA]</scope>
    <source>
        <strain evidence="2">Peat soil MAG SbA1</strain>
    </source>
</reference>
<evidence type="ECO:0000313" key="2">
    <source>
        <dbReference type="Proteomes" id="UP000238701"/>
    </source>
</evidence>
<dbReference type="AlphaFoldDB" id="A0A2U3JV49"/>
<organism evidence="1 2">
    <name type="scientific">Candidatus Sulfotelmatobacter kueseliae</name>
    <dbReference type="NCBI Taxonomy" id="2042962"/>
    <lineage>
        <taxon>Bacteria</taxon>
        <taxon>Pseudomonadati</taxon>
        <taxon>Acidobacteriota</taxon>
        <taxon>Terriglobia</taxon>
        <taxon>Terriglobales</taxon>
        <taxon>Candidatus Korobacteraceae</taxon>
        <taxon>Candidatus Sulfotelmatobacter</taxon>
    </lineage>
</organism>
<sequence>MKTTQAWGWLAAGVLALGLNGSYLDGGAQWAHRVVERVTDRASAVLAQATGRADWLRTEVRVLTARDEAASLRRVSLVQGGDCPVGAAMARVQAGVARSEAEYGRVEAMSAREEARLARREANRARVETARMETQIAAQAARIRVANFAFDSVVFNPAKASACGRVRVNIPRVPKVKIAAPAIPTVHIETPGTGPV</sequence>
<name>A0A2U3JV49_9BACT</name>
<accession>A0A2U3JV49</accession>
<proteinExistence type="predicted"/>
<dbReference type="EMBL" id="OMOD01000001">
    <property type="protein sequence ID" value="SPF31275.1"/>
    <property type="molecule type" value="Genomic_DNA"/>
</dbReference>
<protein>
    <submittedName>
        <fullName evidence="1">Uncharacterized protein</fullName>
    </submittedName>
</protein>
<evidence type="ECO:0000313" key="1">
    <source>
        <dbReference type="EMBL" id="SPF31275.1"/>
    </source>
</evidence>
<gene>
    <name evidence="1" type="ORF">SBA1_10001</name>
</gene>